<dbReference type="InterPro" id="IPR003661">
    <property type="entry name" value="HisK_dim/P_dom"/>
</dbReference>
<dbReference type="PROSITE" id="PS50885">
    <property type="entry name" value="HAMP"/>
    <property type="match status" value="1"/>
</dbReference>
<dbReference type="SMART" id="SM00387">
    <property type="entry name" value="HATPase_c"/>
    <property type="match status" value="1"/>
</dbReference>
<dbReference type="InterPro" id="IPR005467">
    <property type="entry name" value="His_kinase_dom"/>
</dbReference>
<dbReference type="PRINTS" id="PR00344">
    <property type="entry name" value="BCTRLSENSOR"/>
</dbReference>
<dbReference type="EMBL" id="PNYA01000010">
    <property type="protein sequence ID" value="PMS19656.1"/>
    <property type="molecule type" value="Genomic_DNA"/>
</dbReference>
<evidence type="ECO:0000256" key="8">
    <source>
        <dbReference type="ARBA" id="ARBA00022989"/>
    </source>
</evidence>
<dbReference type="Pfam" id="PF00512">
    <property type="entry name" value="HisKA"/>
    <property type="match status" value="1"/>
</dbReference>
<comment type="catalytic activity">
    <reaction evidence="1">
        <text>ATP + protein L-histidine = ADP + protein N-phospho-L-histidine.</text>
        <dbReference type="EC" id="2.7.13.3"/>
    </reaction>
</comment>
<dbReference type="InterPro" id="IPR050428">
    <property type="entry name" value="TCS_sensor_his_kinase"/>
</dbReference>
<sequence length="483" mass="52814">MPSRAANPLRKTISFRLALWYSAYFITSTALLFALAYVLLASTLRAHDRNSIEQRLHQLAAQYQATNLAGVKKELTLEAKLRHGKPFFIRIAGPRNVTIFTEIPDQWAEFEVGRLEGVPPTKAGTLTRLPAKDDEAVLEIASMRLANGGLLQVGKSTEERDSVLESFGWIVAGVMLPMVLIGVVGGAFLARQSLRPIRQLVNTVRAIKSGAMDARVAVRPANDELNELGTLFNGMLDRIEALVQGMRDALDNVAHDLRTPVARIRGVAEIALRSDERPERYREALADCVEESDQLLQMLNTLMDISEAETGALKLQRALVDVPALLADTIDLYRYVAEDKGIALSLAKPTPIRLTADRNRLRQVIANLLDNAIKYTPAGGRVEVSAVSEPRQVVIRVSDTGIGMTPDELLKIWERLYRGDRSRSERGLGLGLSLVKAIVEAHRGRVHAASTPGAGSTFTLVFPATPFADSPSPVGGPPIITKE</sequence>
<keyword evidence="6 11" id="KW-0812">Transmembrane</keyword>
<keyword evidence="10 11" id="KW-0472">Membrane</keyword>
<evidence type="ECO:0000313" key="14">
    <source>
        <dbReference type="EMBL" id="PMS19656.1"/>
    </source>
</evidence>
<dbReference type="InterPro" id="IPR036097">
    <property type="entry name" value="HisK_dim/P_sf"/>
</dbReference>
<keyword evidence="4" id="KW-0597">Phosphoprotein</keyword>
<dbReference type="SMART" id="SM00388">
    <property type="entry name" value="HisKA"/>
    <property type="match status" value="1"/>
</dbReference>
<dbReference type="Gene3D" id="1.10.287.130">
    <property type="match status" value="1"/>
</dbReference>
<evidence type="ECO:0000256" key="9">
    <source>
        <dbReference type="ARBA" id="ARBA00023012"/>
    </source>
</evidence>
<dbReference type="EC" id="2.7.13.3" evidence="3"/>
<dbReference type="SUPFAM" id="SSF55874">
    <property type="entry name" value="ATPase domain of HSP90 chaperone/DNA topoisomerase II/histidine kinase"/>
    <property type="match status" value="1"/>
</dbReference>
<evidence type="ECO:0000259" key="13">
    <source>
        <dbReference type="PROSITE" id="PS50885"/>
    </source>
</evidence>
<keyword evidence="5" id="KW-0808">Transferase</keyword>
<dbReference type="PROSITE" id="PS50109">
    <property type="entry name" value="HIS_KIN"/>
    <property type="match status" value="1"/>
</dbReference>
<dbReference type="SMART" id="SM00304">
    <property type="entry name" value="HAMP"/>
    <property type="match status" value="1"/>
</dbReference>
<keyword evidence="8 11" id="KW-1133">Transmembrane helix</keyword>
<dbReference type="InterPro" id="IPR036890">
    <property type="entry name" value="HATPase_C_sf"/>
</dbReference>
<dbReference type="Pfam" id="PF02518">
    <property type="entry name" value="HATPase_c"/>
    <property type="match status" value="1"/>
</dbReference>
<feature type="domain" description="Histidine kinase" evidence="12">
    <location>
        <begin position="252"/>
        <end position="466"/>
    </location>
</feature>
<accession>A0A2N7VR86</accession>
<reference evidence="14 15" key="1">
    <citation type="submission" date="2018-01" db="EMBL/GenBank/DDBJ databases">
        <title>Whole genome analyses suggest that Burkholderia sensu lato contains two further novel genera in the rhizoxinica-symbiotica group Mycetohabitans gen. nov., and Trinickia gen. nov.: implications for the evolution of diazotrophy and nodulation in the Burkholderiaceae.</title>
        <authorList>
            <person name="Estrada-de los Santos P."/>
            <person name="Palmer M."/>
            <person name="Chavez-Ramirez B."/>
            <person name="Beukes C."/>
            <person name="Steenkamp E.T."/>
            <person name="Hirsch A.M."/>
            <person name="Manyaka P."/>
            <person name="Maluk M."/>
            <person name="Lafos M."/>
            <person name="Crook M."/>
            <person name="Gross E."/>
            <person name="Simon M.F."/>
            <person name="Bueno dos Reis Junior F."/>
            <person name="Poole P.S."/>
            <person name="Venter S.N."/>
            <person name="James E.K."/>
        </authorList>
    </citation>
    <scope>NUCLEOTIDE SEQUENCE [LARGE SCALE GENOMIC DNA]</scope>
    <source>
        <strain evidence="14 15">GIMN1.004</strain>
    </source>
</reference>
<name>A0A2N7VR86_9BURK</name>
<feature type="transmembrane region" description="Helical" evidence="11">
    <location>
        <begin position="21"/>
        <end position="40"/>
    </location>
</feature>
<feature type="transmembrane region" description="Helical" evidence="11">
    <location>
        <begin position="167"/>
        <end position="190"/>
    </location>
</feature>
<evidence type="ECO:0000259" key="12">
    <source>
        <dbReference type="PROSITE" id="PS50109"/>
    </source>
</evidence>
<evidence type="ECO:0000256" key="4">
    <source>
        <dbReference type="ARBA" id="ARBA00022553"/>
    </source>
</evidence>
<keyword evidence="9" id="KW-0902">Two-component regulatory system</keyword>
<evidence type="ECO:0000256" key="3">
    <source>
        <dbReference type="ARBA" id="ARBA00012438"/>
    </source>
</evidence>
<gene>
    <name evidence="14" type="ORF">C0Z18_12450</name>
</gene>
<dbReference type="CDD" id="cd00082">
    <property type="entry name" value="HisKA"/>
    <property type="match status" value="1"/>
</dbReference>
<dbReference type="SUPFAM" id="SSF158472">
    <property type="entry name" value="HAMP domain-like"/>
    <property type="match status" value="1"/>
</dbReference>
<dbReference type="Gene3D" id="3.30.565.10">
    <property type="entry name" value="Histidine kinase-like ATPase, C-terminal domain"/>
    <property type="match status" value="1"/>
</dbReference>
<evidence type="ECO:0000256" key="1">
    <source>
        <dbReference type="ARBA" id="ARBA00000085"/>
    </source>
</evidence>
<proteinExistence type="predicted"/>
<dbReference type="CDD" id="cd06225">
    <property type="entry name" value="HAMP"/>
    <property type="match status" value="1"/>
</dbReference>
<dbReference type="OrthoDB" id="9809766at2"/>
<dbReference type="SUPFAM" id="SSF47384">
    <property type="entry name" value="Homodimeric domain of signal transducing histidine kinase"/>
    <property type="match status" value="1"/>
</dbReference>
<evidence type="ECO:0000313" key="15">
    <source>
        <dbReference type="Proteomes" id="UP000235616"/>
    </source>
</evidence>
<dbReference type="AlphaFoldDB" id="A0A2N7VR86"/>
<dbReference type="FunFam" id="3.30.565.10:FF:000006">
    <property type="entry name" value="Sensor histidine kinase WalK"/>
    <property type="match status" value="1"/>
</dbReference>
<evidence type="ECO:0000256" key="7">
    <source>
        <dbReference type="ARBA" id="ARBA00022777"/>
    </source>
</evidence>
<comment type="caution">
    <text evidence="14">The sequence shown here is derived from an EMBL/GenBank/DDBJ whole genome shotgun (WGS) entry which is preliminary data.</text>
</comment>
<dbReference type="RefSeq" id="WP_102645730.1">
    <property type="nucleotide sequence ID" value="NZ_PNYA01000010.1"/>
</dbReference>
<evidence type="ECO:0000256" key="2">
    <source>
        <dbReference type="ARBA" id="ARBA00004429"/>
    </source>
</evidence>
<dbReference type="Gene3D" id="6.10.340.10">
    <property type="match status" value="1"/>
</dbReference>
<keyword evidence="7 14" id="KW-0418">Kinase</keyword>
<evidence type="ECO:0000256" key="11">
    <source>
        <dbReference type="SAM" id="Phobius"/>
    </source>
</evidence>
<dbReference type="Pfam" id="PF00672">
    <property type="entry name" value="HAMP"/>
    <property type="match status" value="1"/>
</dbReference>
<dbReference type="PANTHER" id="PTHR45436">
    <property type="entry name" value="SENSOR HISTIDINE KINASE YKOH"/>
    <property type="match status" value="1"/>
</dbReference>
<comment type="subcellular location">
    <subcellularLocation>
        <location evidence="2">Cell inner membrane</location>
        <topology evidence="2">Multi-pass membrane protein</topology>
    </subcellularLocation>
</comment>
<dbReference type="InterPro" id="IPR004358">
    <property type="entry name" value="Sig_transdc_His_kin-like_C"/>
</dbReference>
<evidence type="ECO:0000256" key="6">
    <source>
        <dbReference type="ARBA" id="ARBA00022692"/>
    </source>
</evidence>
<dbReference type="InterPro" id="IPR003660">
    <property type="entry name" value="HAMP_dom"/>
</dbReference>
<keyword evidence="15" id="KW-1185">Reference proteome</keyword>
<evidence type="ECO:0000256" key="10">
    <source>
        <dbReference type="ARBA" id="ARBA00023136"/>
    </source>
</evidence>
<dbReference type="InterPro" id="IPR003594">
    <property type="entry name" value="HATPase_dom"/>
</dbReference>
<dbReference type="PANTHER" id="PTHR45436:SF8">
    <property type="entry name" value="HISTIDINE KINASE"/>
    <property type="match status" value="1"/>
</dbReference>
<dbReference type="GO" id="GO:0005886">
    <property type="term" value="C:plasma membrane"/>
    <property type="evidence" value="ECO:0007669"/>
    <property type="project" value="UniProtKB-SubCell"/>
</dbReference>
<feature type="domain" description="HAMP" evidence="13">
    <location>
        <begin position="191"/>
        <end position="244"/>
    </location>
</feature>
<dbReference type="GO" id="GO:0000155">
    <property type="term" value="F:phosphorelay sensor kinase activity"/>
    <property type="evidence" value="ECO:0007669"/>
    <property type="project" value="InterPro"/>
</dbReference>
<organism evidence="14 15">
    <name type="scientific">Trinickia dabaoshanensis</name>
    <dbReference type="NCBI Taxonomy" id="564714"/>
    <lineage>
        <taxon>Bacteria</taxon>
        <taxon>Pseudomonadati</taxon>
        <taxon>Pseudomonadota</taxon>
        <taxon>Betaproteobacteria</taxon>
        <taxon>Burkholderiales</taxon>
        <taxon>Burkholderiaceae</taxon>
        <taxon>Trinickia</taxon>
    </lineage>
</organism>
<protein>
    <recommendedName>
        <fullName evidence="3">histidine kinase</fullName>
        <ecNumber evidence="3">2.7.13.3</ecNumber>
    </recommendedName>
</protein>
<dbReference type="Proteomes" id="UP000235616">
    <property type="component" value="Unassembled WGS sequence"/>
</dbReference>
<evidence type="ECO:0000256" key="5">
    <source>
        <dbReference type="ARBA" id="ARBA00022679"/>
    </source>
</evidence>